<dbReference type="PANTHER" id="PTHR12468:SF2">
    <property type="entry name" value="GPI MANNOSYLTRANSFERASE 2"/>
    <property type="match status" value="1"/>
</dbReference>
<keyword evidence="8 10" id="KW-1133">Transmembrane helix</keyword>
<proteinExistence type="predicted"/>
<keyword evidence="6 10" id="KW-0812">Transmembrane</keyword>
<feature type="transmembrane region" description="Helical" evidence="10">
    <location>
        <begin position="40"/>
        <end position="59"/>
    </location>
</feature>
<evidence type="ECO:0000256" key="7">
    <source>
        <dbReference type="ARBA" id="ARBA00022824"/>
    </source>
</evidence>
<feature type="transmembrane region" description="Helical" evidence="10">
    <location>
        <begin position="241"/>
        <end position="264"/>
    </location>
</feature>
<dbReference type="EMBL" id="CP015249">
    <property type="protein sequence ID" value="ANB19474.1"/>
    <property type="molecule type" value="Genomic_DNA"/>
</dbReference>
<dbReference type="Proteomes" id="UP000076830">
    <property type="component" value="Chromosome"/>
</dbReference>
<protein>
    <submittedName>
        <fullName evidence="11">Integral membrane protein</fullName>
    </submittedName>
</protein>
<dbReference type="GO" id="GO:0016020">
    <property type="term" value="C:membrane"/>
    <property type="evidence" value="ECO:0007669"/>
    <property type="project" value="GOC"/>
</dbReference>
<dbReference type="PATRIC" id="fig|1300342.3.peg.3405"/>
<evidence type="ECO:0000256" key="4">
    <source>
        <dbReference type="ARBA" id="ARBA00022676"/>
    </source>
</evidence>
<evidence type="ECO:0000313" key="11">
    <source>
        <dbReference type="EMBL" id="ANB19474.1"/>
    </source>
</evidence>
<dbReference type="InterPro" id="IPR007315">
    <property type="entry name" value="PIG-V/Gpi18"/>
</dbReference>
<dbReference type="AlphaFoldDB" id="A0A160DY23"/>
<evidence type="ECO:0000256" key="2">
    <source>
        <dbReference type="ARBA" id="ARBA00004687"/>
    </source>
</evidence>
<dbReference type="UniPathway" id="UPA00196"/>
<dbReference type="Pfam" id="PF04188">
    <property type="entry name" value="Mannosyl_trans2"/>
    <property type="match status" value="1"/>
</dbReference>
<keyword evidence="9 10" id="KW-0472">Membrane</keyword>
<dbReference type="GO" id="GO:0031501">
    <property type="term" value="C:mannosyltransferase complex"/>
    <property type="evidence" value="ECO:0007669"/>
    <property type="project" value="TreeGrafter"/>
</dbReference>
<feature type="transmembrane region" description="Helical" evidence="10">
    <location>
        <begin position="284"/>
        <end position="309"/>
    </location>
</feature>
<keyword evidence="3" id="KW-0337">GPI-anchor biosynthesis</keyword>
<evidence type="ECO:0000256" key="5">
    <source>
        <dbReference type="ARBA" id="ARBA00022679"/>
    </source>
</evidence>
<feature type="transmembrane region" description="Helical" evidence="10">
    <location>
        <begin position="117"/>
        <end position="137"/>
    </location>
</feature>
<comment type="subcellular location">
    <subcellularLocation>
        <location evidence="1">Endoplasmic reticulum membrane</location>
        <topology evidence="1">Multi-pass membrane protein</topology>
    </subcellularLocation>
</comment>
<dbReference type="RefSeq" id="WP_067650381.1">
    <property type="nucleotide sequence ID" value="NZ_CP015249.1"/>
</dbReference>
<gene>
    <name evidence="11" type="ORF">I596_3486</name>
</gene>
<feature type="transmembrane region" description="Helical" evidence="10">
    <location>
        <begin position="149"/>
        <end position="171"/>
    </location>
</feature>
<accession>A0A160DY23</accession>
<evidence type="ECO:0000256" key="8">
    <source>
        <dbReference type="ARBA" id="ARBA00022989"/>
    </source>
</evidence>
<name>A0A160DY23_9GAMM</name>
<keyword evidence="5" id="KW-0808">Transferase</keyword>
<dbReference type="STRING" id="1300342.I596_3486"/>
<keyword evidence="12" id="KW-1185">Reference proteome</keyword>
<reference evidence="11 12" key="1">
    <citation type="submission" date="2016-04" db="EMBL/GenBank/DDBJ databases">
        <title>Complete genome sequence of Dokdonella koreensis DS-123T.</title>
        <authorList>
            <person name="Kim J.F."/>
            <person name="Lee H."/>
            <person name="Kwak M.-J."/>
        </authorList>
    </citation>
    <scope>NUCLEOTIDE SEQUENCE [LARGE SCALE GENOMIC DNA]</scope>
    <source>
        <strain evidence="11 12">DS-123</strain>
    </source>
</reference>
<sequence length="390" mass="42815">MDRLRTSDTSGFLSFLHVSARALAASPLAAILGLYAVSRIALLAIGALTVLTVDSTVYLDTGRSLLCRWDCGWYLEIVRNGYSQLAPANAPGQTSLAFFPVYPLLIEGLATVAGIDVLAAALTISNLCFVAALVYIYRYACLLGFSRQTGLLTVALLCFVPQGFVFSAAYTESLFLLLLAGAMYHLRRGHFLLAGLMAAVLSGVRANGVFFVFFVLFWILRTFGWQAFLRPWQRPQLFVPVVLAPLGLFCFWAYCFAMTGDAFAQASTVAHGWGWRSDLPWRNVLAHLLTGNLATYWVLCSLGAFAASFLLLRLRLYEEFGLCLLILLLLWTGQIPNSLLRYTIVLFPIAIGLARHLEGRTLAAAVVFSCFALLNGFLMTAWTLGKSITI</sequence>
<evidence type="ECO:0000256" key="9">
    <source>
        <dbReference type="ARBA" id="ARBA00023136"/>
    </source>
</evidence>
<feature type="transmembrane region" description="Helical" evidence="10">
    <location>
        <begin position="191"/>
        <end position="220"/>
    </location>
</feature>
<keyword evidence="4" id="KW-0328">Glycosyltransferase</keyword>
<organism evidence="11 12">
    <name type="scientific">Dokdonella koreensis DS-123</name>
    <dbReference type="NCBI Taxonomy" id="1300342"/>
    <lineage>
        <taxon>Bacteria</taxon>
        <taxon>Pseudomonadati</taxon>
        <taxon>Pseudomonadota</taxon>
        <taxon>Gammaproteobacteria</taxon>
        <taxon>Lysobacterales</taxon>
        <taxon>Rhodanobacteraceae</taxon>
        <taxon>Dokdonella</taxon>
    </lineage>
</organism>
<dbReference type="GO" id="GO:0004376">
    <property type="term" value="F:GPI mannosyltransferase activity"/>
    <property type="evidence" value="ECO:0007669"/>
    <property type="project" value="InterPro"/>
</dbReference>
<dbReference type="GO" id="GO:0000009">
    <property type="term" value="F:alpha-1,6-mannosyltransferase activity"/>
    <property type="evidence" value="ECO:0007669"/>
    <property type="project" value="InterPro"/>
</dbReference>
<dbReference type="GO" id="GO:0006506">
    <property type="term" value="P:GPI anchor biosynthetic process"/>
    <property type="evidence" value="ECO:0007669"/>
    <property type="project" value="UniProtKB-UniPathway"/>
</dbReference>
<evidence type="ECO:0000256" key="10">
    <source>
        <dbReference type="SAM" id="Phobius"/>
    </source>
</evidence>
<evidence type="ECO:0000313" key="12">
    <source>
        <dbReference type="Proteomes" id="UP000076830"/>
    </source>
</evidence>
<dbReference type="OrthoDB" id="573863at2"/>
<comment type="pathway">
    <text evidence="2">Glycolipid biosynthesis; glycosylphosphatidylinositol-anchor biosynthesis.</text>
</comment>
<dbReference type="KEGG" id="dko:I596_3486"/>
<dbReference type="PANTHER" id="PTHR12468">
    <property type="entry name" value="GPI MANNOSYLTRANSFERASE 2"/>
    <property type="match status" value="1"/>
</dbReference>
<feature type="transmembrane region" description="Helical" evidence="10">
    <location>
        <begin position="362"/>
        <end position="384"/>
    </location>
</feature>
<evidence type="ECO:0000256" key="3">
    <source>
        <dbReference type="ARBA" id="ARBA00022502"/>
    </source>
</evidence>
<keyword evidence="7" id="KW-0256">Endoplasmic reticulum</keyword>
<evidence type="ECO:0000256" key="6">
    <source>
        <dbReference type="ARBA" id="ARBA00022692"/>
    </source>
</evidence>
<evidence type="ECO:0000256" key="1">
    <source>
        <dbReference type="ARBA" id="ARBA00004477"/>
    </source>
</evidence>